<gene>
    <name evidence="3" type="primary">C7H8orf48</name>
</gene>
<evidence type="ECO:0000313" key="3">
    <source>
        <dbReference type="RefSeq" id="XP_030066506.1"/>
    </source>
</evidence>
<dbReference type="AlphaFoldDB" id="A0A6P7YP32"/>
<evidence type="ECO:0000313" key="2">
    <source>
        <dbReference type="Proteomes" id="UP000515156"/>
    </source>
</evidence>
<feature type="region of interest" description="Disordered" evidence="1">
    <location>
        <begin position="56"/>
        <end position="90"/>
    </location>
</feature>
<dbReference type="Pfam" id="PF15379">
    <property type="entry name" value="DUF4606"/>
    <property type="match status" value="1"/>
</dbReference>
<dbReference type="PANTHER" id="PTHR35256">
    <property type="entry name" value="CHROMOSOME 8 OPEN READING FRAME 48"/>
    <property type="match status" value="1"/>
</dbReference>
<dbReference type="FunCoup" id="A0A6P7YP32">
    <property type="interactions" value="9"/>
</dbReference>
<dbReference type="PANTHER" id="PTHR35256:SF1">
    <property type="entry name" value="EXPRESSED SEQUENCE AI429214"/>
    <property type="match status" value="1"/>
</dbReference>
<name>A0A6P7YP32_9AMPH</name>
<keyword evidence="2" id="KW-1185">Reference proteome</keyword>
<reference evidence="3" key="1">
    <citation type="submission" date="2025-08" db="UniProtKB">
        <authorList>
            <consortium name="RefSeq"/>
        </authorList>
    </citation>
    <scope>IDENTIFICATION</scope>
</reference>
<dbReference type="RefSeq" id="XP_030066506.1">
    <property type="nucleotide sequence ID" value="XM_030210646.1"/>
</dbReference>
<dbReference type="Proteomes" id="UP000515156">
    <property type="component" value="Chromosome 7"/>
</dbReference>
<dbReference type="GeneID" id="115474935"/>
<accession>A0A6P7YP32</accession>
<sequence>MSDTLNLSRNSEGESVEAGQSSSIDTSDYCQESFHSFTEENGGSWEYENESFESCSYDKDSELSSISEVSNSKEKGTPSATTQDDQTKVPDPEFMQKELFCKWIAILQDKEYGVRGERKAKKPSTGAMEEAGEVLDALQTFCSIKINQISQPLNSQQCKGINQKILRIGVPSEKPMAGDLSGAVPARLMSRVQLKNLQETMKQLAGIKMHQPSKCADCCRKKGELAKIEFVRRRKTAMQTALLQEKIEEAMFVKDSITLIGEIHQTLPKLSEDPKVIWQRLFQRDAKV</sequence>
<dbReference type="InParanoid" id="A0A6P7YP32"/>
<dbReference type="InterPro" id="IPR027932">
    <property type="entry name" value="DUF4606"/>
</dbReference>
<evidence type="ECO:0000256" key="1">
    <source>
        <dbReference type="SAM" id="MobiDB-lite"/>
    </source>
</evidence>
<feature type="compositionally biased region" description="Polar residues" evidence="1">
    <location>
        <begin position="1"/>
        <end position="10"/>
    </location>
</feature>
<protein>
    <submittedName>
        <fullName evidence="3">Uncharacterized protein C8orf48 homolog</fullName>
    </submittedName>
</protein>
<dbReference type="OrthoDB" id="9976953at2759"/>
<dbReference type="CTD" id="121937342"/>
<proteinExistence type="predicted"/>
<feature type="region of interest" description="Disordered" evidence="1">
    <location>
        <begin position="1"/>
        <end position="26"/>
    </location>
</feature>
<organism evidence="2 3">
    <name type="scientific">Microcaecilia unicolor</name>
    <dbReference type="NCBI Taxonomy" id="1415580"/>
    <lineage>
        <taxon>Eukaryota</taxon>
        <taxon>Metazoa</taxon>
        <taxon>Chordata</taxon>
        <taxon>Craniata</taxon>
        <taxon>Vertebrata</taxon>
        <taxon>Euteleostomi</taxon>
        <taxon>Amphibia</taxon>
        <taxon>Gymnophiona</taxon>
        <taxon>Siphonopidae</taxon>
        <taxon>Microcaecilia</taxon>
    </lineage>
</organism>
<dbReference type="KEGG" id="muo:115474935"/>